<proteinExistence type="predicted"/>
<dbReference type="AlphaFoldDB" id="A0A6A5QZC7"/>
<accession>A0A6A5QZC7</accession>
<evidence type="ECO:0008006" key="3">
    <source>
        <dbReference type="Google" id="ProtNLM"/>
    </source>
</evidence>
<organism evidence="1 2">
    <name type="scientific">Ampelomyces quisqualis</name>
    <name type="common">Powdery mildew agent</name>
    <dbReference type="NCBI Taxonomy" id="50730"/>
    <lineage>
        <taxon>Eukaryota</taxon>
        <taxon>Fungi</taxon>
        <taxon>Dikarya</taxon>
        <taxon>Ascomycota</taxon>
        <taxon>Pezizomycotina</taxon>
        <taxon>Dothideomycetes</taxon>
        <taxon>Pleosporomycetidae</taxon>
        <taxon>Pleosporales</taxon>
        <taxon>Pleosporineae</taxon>
        <taxon>Phaeosphaeriaceae</taxon>
        <taxon>Ampelomyces</taxon>
    </lineage>
</organism>
<gene>
    <name evidence="1" type="ORF">BDU57DRAFT_465565</name>
</gene>
<dbReference type="PANTHER" id="PTHR39398:SF1">
    <property type="entry name" value="CSN8_PSMD8_EIF3K DOMAIN-CONTAINING PROTEIN"/>
    <property type="match status" value="1"/>
</dbReference>
<sequence length="319" mass="36210">MRSSEPIRPSSRRGASGAWNRLKPVREDVLETYGLPSKGETRLNDFKTQEVYLNRIVERYMKLCALNREELDRLFASMSSASASLTCSFSSLSLSLSNPSSASGLASSKYASEDRLPTRSTATQPSINELATVLQALRKLREAITASARTDVFARRAYYFNIHVAILCHDWESYVPALHSLLSTLHPSNPLPPHDLRDFVGLQILDQACRQSDYAGARATKLRYDFVDRRVDAVLRALVADDWVTFWRMRRSVDGYQRSVMQWADGRVRVHALKCIGKSYMRADKRFVERSTERGWDELVGDGVGWELDGERVVIQKLK</sequence>
<name>A0A6A5QZC7_AMPQU</name>
<reference evidence="1" key="1">
    <citation type="journal article" date="2020" name="Stud. Mycol.">
        <title>101 Dothideomycetes genomes: a test case for predicting lifestyles and emergence of pathogens.</title>
        <authorList>
            <person name="Haridas S."/>
            <person name="Albert R."/>
            <person name="Binder M."/>
            <person name="Bloem J."/>
            <person name="Labutti K."/>
            <person name="Salamov A."/>
            <person name="Andreopoulos B."/>
            <person name="Baker S."/>
            <person name="Barry K."/>
            <person name="Bills G."/>
            <person name="Bluhm B."/>
            <person name="Cannon C."/>
            <person name="Castanera R."/>
            <person name="Culley D."/>
            <person name="Daum C."/>
            <person name="Ezra D."/>
            <person name="Gonzalez J."/>
            <person name="Henrissat B."/>
            <person name="Kuo A."/>
            <person name="Liang C."/>
            <person name="Lipzen A."/>
            <person name="Lutzoni F."/>
            <person name="Magnuson J."/>
            <person name="Mondo S."/>
            <person name="Nolan M."/>
            <person name="Ohm R."/>
            <person name="Pangilinan J."/>
            <person name="Park H.-J."/>
            <person name="Ramirez L."/>
            <person name="Alfaro M."/>
            <person name="Sun H."/>
            <person name="Tritt A."/>
            <person name="Yoshinaga Y."/>
            <person name="Zwiers L.-H."/>
            <person name="Turgeon B."/>
            <person name="Goodwin S."/>
            <person name="Spatafora J."/>
            <person name="Crous P."/>
            <person name="Grigoriev I."/>
        </authorList>
    </citation>
    <scope>NUCLEOTIDE SEQUENCE</scope>
    <source>
        <strain evidence="1">HMLAC05119</strain>
    </source>
</reference>
<dbReference type="OrthoDB" id="2100128at2759"/>
<protein>
    <recommendedName>
        <fullName evidence="3">SAC3/GANP/Nin1/mts3/eIF-3 p25 family-domain-containing protein</fullName>
    </recommendedName>
</protein>
<dbReference type="EMBL" id="ML979132">
    <property type="protein sequence ID" value="KAF1920772.1"/>
    <property type="molecule type" value="Genomic_DNA"/>
</dbReference>
<evidence type="ECO:0000313" key="1">
    <source>
        <dbReference type="EMBL" id="KAF1920772.1"/>
    </source>
</evidence>
<keyword evidence="2" id="KW-1185">Reference proteome</keyword>
<evidence type="ECO:0000313" key="2">
    <source>
        <dbReference type="Proteomes" id="UP000800096"/>
    </source>
</evidence>
<dbReference type="PANTHER" id="PTHR39398">
    <property type="entry name" value="YALI0F14311P"/>
    <property type="match status" value="1"/>
</dbReference>
<feature type="non-terminal residue" evidence="1">
    <location>
        <position position="319"/>
    </location>
</feature>
<dbReference type="Proteomes" id="UP000800096">
    <property type="component" value="Unassembled WGS sequence"/>
</dbReference>